<protein>
    <submittedName>
        <fullName evidence="1">Uncharacterized protein</fullName>
    </submittedName>
</protein>
<name>A0AAV9F237_ACOCL</name>
<gene>
    <name evidence="1" type="ORF">QJS10_CPB04g01576</name>
</gene>
<reference evidence="1" key="2">
    <citation type="submission" date="2023-06" db="EMBL/GenBank/DDBJ databases">
        <authorList>
            <person name="Ma L."/>
            <person name="Liu K.-W."/>
            <person name="Li Z."/>
            <person name="Hsiao Y.-Y."/>
            <person name="Qi Y."/>
            <person name="Fu T."/>
            <person name="Tang G."/>
            <person name="Zhang D."/>
            <person name="Sun W.-H."/>
            <person name="Liu D.-K."/>
            <person name="Li Y."/>
            <person name="Chen G.-Z."/>
            <person name="Liu X.-D."/>
            <person name="Liao X.-Y."/>
            <person name="Jiang Y.-T."/>
            <person name="Yu X."/>
            <person name="Hao Y."/>
            <person name="Huang J."/>
            <person name="Zhao X.-W."/>
            <person name="Ke S."/>
            <person name="Chen Y.-Y."/>
            <person name="Wu W.-L."/>
            <person name="Hsu J.-L."/>
            <person name="Lin Y.-F."/>
            <person name="Huang M.-D."/>
            <person name="Li C.-Y."/>
            <person name="Huang L."/>
            <person name="Wang Z.-W."/>
            <person name="Zhao X."/>
            <person name="Zhong W.-Y."/>
            <person name="Peng D.-H."/>
            <person name="Ahmad S."/>
            <person name="Lan S."/>
            <person name="Zhang J.-S."/>
            <person name="Tsai W.-C."/>
            <person name="Van De Peer Y."/>
            <person name="Liu Z.-J."/>
        </authorList>
    </citation>
    <scope>NUCLEOTIDE SEQUENCE</scope>
    <source>
        <strain evidence="1">CP</strain>
        <tissue evidence="1">Leaves</tissue>
    </source>
</reference>
<accession>A0AAV9F237</accession>
<comment type="caution">
    <text evidence="1">The sequence shown here is derived from an EMBL/GenBank/DDBJ whole genome shotgun (WGS) entry which is preliminary data.</text>
</comment>
<organism evidence="1 2">
    <name type="scientific">Acorus calamus</name>
    <name type="common">Sweet flag</name>
    <dbReference type="NCBI Taxonomy" id="4465"/>
    <lineage>
        <taxon>Eukaryota</taxon>
        <taxon>Viridiplantae</taxon>
        <taxon>Streptophyta</taxon>
        <taxon>Embryophyta</taxon>
        <taxon>Tracheophyta</taxon>
        <taxon>Spermatophyta</taxon>
        <taxon>Magnoliopsida</taxon>
        <taxon>Liliopsida</taxon>
        <taxon>Acoraceae</taxon>
        <taxon>Acorus</taxon>
    </lineage>
</organism>
<dbReference type="Proteomes" id="UP001180020">
    <property type="component" value="Unassembled WGS sequence"/>
</dbReference>
<keyword evidence="2" id="KW-1185">Reference proteome</keyword>
<dbReference type="EMBL" id="JAUJYO010000004">
    <property type="protein sequence ID" value="KAK1319765.1"/>
    <property type="molecule type" value="Genomic_DNA"/>
</dbReference>
<sequence>MIEENKKKLEELNLSLLTKSLWETASPKPSPVKQVKKRKIDVGSESFERMTSGRLSDKPAPNYRDVMDSCFPLFICLLRHSCCFGFDFRVFFKGHFRLFVMF</sequence>
<proteinExistence type="predicted"/>
<evidence type="ECO:0000313" key="1">
    <source>
        <dbReference type="EMBL" id="KAK1319765.1"/>
    </source>
</evidence>
<dbReference type="AlphaFoldDB" id="A0AAV9F237"/>
<reference evidence="1" key="1">
    <citation type="journal article" date="2023" name="Nat. Commun.">
        <title>Diploid and tetraploid genomes of Acorus and the evolution of monocots.</title>
        <authorList>
            <person name="Ma L."/>
            <person name="Liu K.W."/>
            <person name="Li Z."/>
            <person name="Hsiao Y.Y."/>
            <person name="Qi Y."/>
            <person name="Fu T."/>
            <person name="Tang G.D."/>
            <person name="Zhang D."/>
            <person name="Sun W.H."/>
            <person name="Liu D.K."/>
            <person name="Li Y."/>
            <person name="Chen G.Z."/>
            <person name="Liu X.D."/>
            <person name="Liao X.Y."/>
            <person name="Jiang Y.T."/>
            <person name="Yu X."/>
            <person name="Hao Y."/>
            <person name="Huang J."/>
            <person name="Zhao X.W."/>
            <person name="Ke S."/>
            <person name="Chen Y.Y."/>
            <person name="Wu W.L."/>
            <person name="Hsu J.L."/>
            <person name="Lin Y.F."/>
            <person name="Huang M.D."/>
            <person name="Li C.Y."/>
            <person name="Huang L."/>
            <person name="Wang Z.W."/>
            <person name="Zhao X."/>
            <person name="Zhong W.Y."/>
            <person name="Peng D.H."/>
            <person name="Ahmad S."/>
            <person name="Lan S."/>
            <person name="Zhang J.S."/>
            <person name="Tsai W.C."/>
            <person name="Van de Peer Y."/>
            <person name="Liu Z.J."/>
        </authorList>
    </citation>
    <scope>NUCLEOTIDE SEQUENCE</scope>
    <source>
        <strain evidence="1">CP</strain>
    </source>
</reference>
<evidence type="ECO:0000313" key="2">
    <source>
        <dbReference type="Proteomes" id="UP001180020"/>
    </source>
</evidence>